<dbReference type="Proteomes" id="UP001386437">
    <property type="component" value="Unassembled WGS sequence"/>
</dbReference>
<name>A0ABU8ILS4_9BURK</name>
<dbReference type="EMBL" id="JACFYJ010000004">
    <property type="protein sequence ID" value="MEI5996382.1"/>
    <property type="molecule type" value="Genomic_DNA"/>
</dbReference>
<dbReference type="NCBIfam" id="TIGR00148">
    <property type="entry name" value="UbiD family decarboxylase"/>
    <property type="match status" value="1"/>
</dbReference>
<dbReference type="SUPFAM" id="SSF50475">
    <property type="entry name" value="FMN-binding split barrel"/>
    <property type="match status" value="1"/>
</dbReference>
<dbReference type="Gene3D" id="3.40.1670.10">
    <property type="entry name" value="UbiD C-terminal domain-like"/>
    <property type="match status" value="1"/>
</dbReference>
<dbReference type="PANTHER" id="PTHR30108">
    <property type="entry name" value="3-OCTAPRENYL-4-HYDROXYBENZOATE CARBOXY-LYASE-RELATED"/>
    <property type="match status" value="1"/>
</dbReference>
<dbReference type="PANTHER" id="PTHR30108:SF21">
    <property type="entry name" value="4-HYDROXYBENZOATE DECARBOXYLASE"/>
    <property type="match status" value="1"/>
</dbReference>
<evidence type="ECO:0000259" key="3">
    <source>
        <dbReference type="Pfam" id="PF20696"/>
    </source>
</evidence>
<feature type="domain" description="3-octaprenyl-4-hydroxybenzoate carboxy-lyase-like C-terminal" evidence="3">
    <location>
        <begin position="319"/>
        <end position="439"/>
    </location>
</feature>
<comment type="similarity">
    <text evidence="1">Belongs to the UbiD family.</text>
</comment>
<dbReference type="SUPFAM" id="SSF143968">
    <property type="entry name" value="UbiD C-terminal domain-like"/>
    <property type="match status" value="1"/>
</dbReference>
<protein>
    <submittedName>
        <fullName evidence="4">UbiD family decarboxylase</fullName>
    </submittedName>
</protein>
<sequence length="521" mass="56968">MRPKTAISSTAQGAELPDLERFRLRRFLASLDDTELERRDEPVDLADVARIMEGNPRAVWFQQPAGGTVSLAGSVAASRIRLAKAFDTTPAHLLEVVRDRLRSKGKLVEVRREEAPVQQVVLTGDECDFTALPVHLQHDLDGAPYISASIDFAVDPDTGWTNVGIRRLMLRGRRTAGVDLVAPSDLRAIAIAHARRGERLPIAFAVGTHPIDHVGATMRIPADELELVAALRGAPMGVVKCVTNDLLVPADAEFILEGYLDERGHAEPEGPYGEFLGYYGGIKTNPVFHLTAITHRKDAVFQTCTIGGRTMARTDTAQLAALRTEVTVWRALETAVREIKGVYASPATGGMFNVRVAMQQRVPGEARNAIAAVFASLANVKHVFVVDPDIDIFSDEQMDWALATRFQADRDLVMHSGMRAMPLDPSLGGSTVTAKVGFDLTLPLLRPGEERDLEHRVPMPPALTGARFDSLEAALADGPKRFTELMSATGTRDGREIVRWLEDTGTTRTIVRDDEGRYAFA</sequence>
<dbReference type="InterPro" id="IPR048304">
    <property type="entry name" value="UbiD_Rift_dom"/>
</dbReference>
<accession>A0ABU8ILS4</accession>
<organism evidence="4 5">
    <name type="scientific">Paraburkholderia bengalensis</name>
    <dbReference type="NCBI Taxonomy" id="2747562"/>
    <lineage>
        <taxon>Bacteria</taxon>
        <taxon>Pseudomonadati</taxon>
        <taxon>Pseudomonadota</taxon>
        <taxon>Betaproteobacteria</taxon>
        <taxon>Burkholderiales</taxon>
        <taxon>Burkholderiaceae</taxon>
        <taxon>Paraburkholderia</taxon>
    </lineage>
</organism>
<gene>
    <name evidence="4" type="ORF">H3V53_03910</name>
</gene>
<evidence type="ECO:0000313" key="4">
    <source>
        <dbReference type="EMBL" id="MEI5996382.1"/>
    </source>
</evidence>
<evidence type="ECO:0000259" key="2">
    <source>
        <dbReference type="Pfam" id="PF01977"/>
    </source>
</evidence>
<comment type="caution">
    <text evidence="4">The sequence shown here is derived from an EMBL/GenBank/DDBJ whole genome shotgun (WGS) entry which is preliminary data.</text>
</comment>
<dbReference type="Pfam" id="PF20696">
    <property type="entry name" value="UbiD_C"/>
    <property type="match status" value="1"/>
</dbReference>
<dbReference type="RefSeq" id="WP_336596818.1">
    <property type="nucleotide sequence ID" value="NZ_JACFYJ010000004.1"/>
</dbReference>
<dbReference type="Pfam" id="PF01977">
    <property type="entry name" value="UbiD"/>
    <property type="match status" value="1"/>
</dbReference>
<reference evidence="4 5" key="1">
    <citation type="journal article" date="2022" name="Arch. Microbiol.">
        <title>Paraburkholderia bengalensis sp. nov. isolated from roots of Oryza sativa, IR64.</title>
        <authorList>
            <person name="Nag P."/>
            <person name="Mondal N."/>
            <person name="Sarkar J."/>
            <person name="Das S."/>
        </authorList>
    </citation>
    <scope>NUCLEOTIDE SEQUENCE [LARGE SCALE GENOMIC DNA]</scope>
    <source>
        <strain evidence="4 5">IR64_4_BI</strain>
    </source>
</reference>
<proteinExistence type="inferred from homology"/>
<dbReference type="InterPro" id="IPR002830">
    <property type="entry name" value="UbiD"/>
</dbReference>
<keyword evidence="5" id="KW-1185">Reference proteome</keyword>
<evidence type="ECO:0000313" key="5">
    <source>
        <dbReference type="Proteomes" id="UP001386437"/>
    </source>
</evidence>
<evidence type="ECO:0000256" key="1">
    <source>
        <dbReference type="ARBA" id="ARBA00010021"/>
    </source>
</evidence>
<dbReference type="InterPro" id="IPR049381">
    <property type="entry name" value="UbiD-like_C"/>
</dbReference>
<feature type="domain" description="3-octaprenyl-4-hydroxybenzoate carboxy-lyase-like Rift-related" evidence="2">
    <location>
        <begin position="109"/>
        <end position="309"/>
    </location>
</feature>